<dbReference type="EMBL" id="KJ567043">
    <property type="protein sequence ID" value="AID58936.1"/>
    <property type="molecule type" value="Genomic_DNA"/>
</dbReference>
<dbReference type="Proteomes" id="UP000027491">
    <property type="component" value="Segment"/>
</dbReference>
<dbReference type="RefSeq" id="YP_009124859.1">
    <property type="nucleotide sequence ID" value="NC_026590.1"/>
</dbReference>
<evidence type="ECO:0000313" key="1">
    <source>
        <dbReference type="EMBL" id="AID58936.1"/>
    </source>
</evidence>
<keyword evidence="2" id="KW-1185">Reference proteome</keyword>
<evidence type="ECO:0000313" key="2">
    <source>
        <dbReference type="Proteomes" id="UP000027491"/>
    </source>
</evidence>
<proteinExistence type="predicted"/>
<gene>
    <name evidence="1" type="primary">117</name>
    <name evidence="1" type="ORF">PBI_GAIA_117</name>
</gene>
<dbReference type="GeneID" id="23679623"/>
<accession>A0A068F4P0</accession>
<reference evidence="1 2" key="1">
    <citation type="submission" date="2014-03" db="EMBL/GenBank/DDBJ databases">
        <authorList>
            <person name="Yoder B.A."/>
            <person name="Colicchio M.A."/>
            <person name="Schafer C.E."/>
            <person name="Abrahim M.R."/>
            <person name="Adkins N.L."/>
            <person name="Burke K.A."/>
            <person name="Churilla B.M."/>
            <person name="Cohen K.L."/>
            <person name="Fasoranti T.O."/>
            <person name="Genkil J.S."/>
            <person name="Kramer Z.J."/>
            <person name="Prout A.K."/>
            <person name="Schwarz A.G."/>
            <person name="Tish M."/>
            <person name="Vispute N."/>
            <person name="Wilkes K.E."/>
            <person name="Williams C.R."/>
            <person name="Xiao X."/>
            <person name="Yu V.J."/>
            <person name="Lapin J.S."/>
            <person name="Ott C.T."/>
            <person name="Walburn T.D."/>
            <person name="Bradley K.W."/>
            <person name="Clarke D.Q."/>
            <person name="Lewis M.F."/>
            <person name="Barker L.P."/>
            <person name="Bailey C."/>
            <person name="Asai D.J."/>
            <person name="Bowman C.A."/>
            <person name="Russell D.A."/>
            <person name="Pope W.H."/>
            <person name="Jacobs-Sera D."/>
            <person name="Hendrix R.W."/>
            <person name="Hatfull G.F."/>
        </authorList>
    </citation>
    <scope>NUCLEOTIDE SEQUENCE [LARGE SCALE GENOMIC DNA]</scope>
</reference>
<dbReference type="KEGG" id="vg:23679623"/>
<organism evidence="1 2">
    <name type="scientific">Mycobacterium phage Gaia</name>
    <dbReference type="NCBI Taxonomy" id="1486472"/>
    <lineage>
        <taxon>Viruses</taxon>
        <taxon>Duplodnaviria</taxon>
        <taxon>Heunggongvirae</taxon>
        <taxon>Uroviricota</taxon>
        <taxon>Caudoviricetes</taxon>
        <taxon>Gaiavirus</taxon>
        <taxon>Gaiavirus gaia</taxon>
    </lineage>
</organism>
<name>A0A068F4P0_9CAUD</name>
<sequence length="50" mass="5858">MIEAPNLAAETVRGIVAFRRLRKHAILRTRVRRELFKTAHFKSNVRKIDA</sequence>
<protein>
    <submittedName>
        <fullName evidence="1">Uncharacterized protein</fullName>
    </submittedName>
</protein>